<name>A0A7X0NKG7_9GAMM</name>
<sequence length="384" mass="43421">MMSNKLISFIKSANIDTLVEYMVDNKITNVTFLSRKCFVSESHMRKVLLSNGIDIKELHKRIKSDINNQSKAPTTTKVGITRVNAVKELIAILGEKYELLASPEPLELDAFFHQHNCNTWDQASELLGIPAFALKSYLRTHHFKFKGNVNTLPYFVGSDFIKSLLNIDVKKLPTYLKQNKCFVLSDVQRHGCLSSGLMKNLMLLRGQDIKSGLQGARTLQRLSPSIVNEVIKEDQLTVIHEPIESLVIGNDEPIFLKILCEDSYDKIVNILALKRCLTVAEISLLCETSHYRVRQVLANRCIDLITLKNDIREQIENDSLTMEGHIIKFGTEAEIEELLSDLNCISIENLAAIGGFSKMGFNNLFKAKKNILLPLIKKIKNIPH</sequence>
<comment type="caution">
    <text evidence="1">The sequence shown here is derived from an EMBL/GenBank/DDBJ whole genome shotgun (WGS) entry which is preliminary data.</text>
</comment>
<evidence type="ECO:0000313" key="1">
    <source>
        <dbReference type="EMBL" id="MBB6545122.1"/>
    </source>
</evidence>
<protein>
    <submittedName>
        <fullName evidence="1">Uncharacterized protein</fullName>
    </submittedName>
</protein>
<reference evidence="1 2" key="1">
    <citation type="submission" date="2020-08" db="EMBL/GenBank/DDBJ databases">
        <title>Genomic Encyclopedia of Type Strains, Phase IV (KMG-IV): sequencing the most valuable type-strain genomes for metagenomic binning, comparative biology and taxonomic classification.</title>
        <authorList>
            <person name="Goeker M."/>
        </authorList>
    </citation>
    <scope>NUCLEOTIDE SEQUENCE [LARGE SCALE GENOMIC DNA]</scope>
    <source>
        <strain evidence="1 2">DSM 26287</strain>
    </source>
</reference>
<dbReference type="EMBL" id="JACHHU010000049">
    <property type="protein sequence ID" value="MBB6545122.1"/>
    <property type="molecule type" value="Genomic_DNA"/>
</dbReference>
<dbReference type="RefSeq" id="WP_184426823.1">
    <property type="nucleotide sequence ID" value="NZ_BAABLB010000046.1"/>
</dbReference>
<dbReference type="AlphaFoldDB" id="A0A7X0NKG7"/>
<evidence type="ECO:0000313" key="2">
    <source>
        <dbReference type="Proteomes" id="UP000537141"/>
    </source>
</evidence>
<proteinExistence type="predicted"/>
<dbReference type="Proteomes" id="UP000537141">
    <property type="component" value="Unassembled WGS sequence"/>
</dbReference>
<organism evidence="1 2">
    <name type="scientific">Thalassotalea piscium</name>
    <dbReference type="NCBI Taxonomy" id="1230533"/>
    <lineage>
        <taxon>Bacteria</taxon>
        <taxon>Pseudomonadati</taxon>
        <taxon>Pseudomonadota</taxon>
        <taxon>Gammaproteobacteria</taxon>
        <taxon>Alteromonadales</taxon>
        <taxon>Colwelliaceae</taxon>
        <taxon>Thalassotalea</taxon>
    </lineage>
</organism>
<gene>
    <name evidence="1" type="ORF">HNQ55_003665</name>
</gene>
<accession>A0A7X0NKG7</accession>
<keyword evidence="2" id="KW-1185">Reference proteome</keyword>